<dbReference type="SUPFAM" id="SSF69304">
    <property type="entry name" value="Tricorn protease N-terminal domain"/>
    <property type="match status" value="1"/>
</dbReference>
<dbReference type="SUPFAM" id="SSF55486">
    <property type="entry name" value="Metalloproteases ('zincins'), catalytic domain"/>
    <property type="match status" value="1"/>
</dbReference>
<dbReference type="RefSeq" id="WP_014731126.1">
    <property type="nucleotide sequence ID" value="NC_017934.1"/>
</dbReference>
<dbReference type="eggNOG" id="COG0501">
    <property type="taxonomic scope" value="Bacteria"/>
</dbReference>
<organism evidence="1 2">
    <name type="scientific">Mesotoga prima MesG1.Ag.4.2</name>
    <dbReference type="NCBI Taxonomy" id="660470"/>
    <lineage>
        <taxon>Bacteria</taxon>
        <taxon>Thermotogati</taxon>
        <taxon>Thermotogota</taxon>
        <taxon>Thermotogae</taxon>
        <taxon>Kosmotogales</taxon>
        <taxon>Kosmotogaceae</taxon>
        <taxon>Mesotoga</taxon>
    </lineage>
</organism>
<keyword evidence="2" id="KW-1185">Reference proteome</keyword>
<dbReference type="Proteomes" id="UP000002881">
    <property type="component" value="Chromosome"/>
</dbReference>
<sequence precursor="true">MFRRYFLITFLLLSAFLSGYSFRDLDWLKHESDHFVYLYHKEVASSIFQVEALAEDAFDTLSELFGNPFKEKITVIIGGYEDRSNGLANPVLESIYIMTVGMDYPYRNDGFWLEEVITHELTHLFQITSVTEFGNILRNYVSKAYLPNALQPMWLTEGFAQLGSELIGDLYEYDYRRLPFLLDQLMENEPFSEETVVTGFSGIGGESYYNYGYAFLSYLSETYGIESLLELVKVKRGLLGLTGIELAIKKVYGKSYEELKGEFIEYQIKKWEAAEVPFVYEFSRGVGEFVNHFRPKIYDGKLYYLSLDRQMKCYSLNIEGVEIFNSTMEIVDFAVFESEIALILFEEEQSETRLYFFREGKLERTKTAHLREIDYLGKDRLLVVRNNLGISSIEILSLRTERVTRIFTPLDPSTQIDNIRVSCDGSLIAFRINNKGDKSLAIYNSSTEKFGFFDVTNDFSIGGWVSEGFLISVKNEFGSDVYVVTSEGEMIGKSSFSRYVREPVMIADGVIAVGQLQGRKLLFSSNTKPTDYSLESKEIILSPPQEIEGVAYNGFSDWRFVSLLPFKGISVLFSDLTFRNKLLGGVSFDFETMLPGINVQLFSEDYLPVDFSLSLEYANLEPKALLNVYRRYRINPKLSFGWKASLEYPLRIAGSLDAALEDSSALYGGQASLNTLINVRDTQTATSNLVDVGINVDFDWNKHGFTIDSTIYSRVTFGEEPSIVPVELWGFRDDTNIVVGFSLDSDYVISRRGLNVMNLVHFSEEGIGGKIDFLIGSRFSWRIAIYKFETAFLYAAYPMHIKAGIMLENTRLLPYLDFELIY</sequence>
<dbReference type="EMBL" id="CP003532">
    <property type="protein sequence ID" value="AFK07209.1"/>
    <property type="molecule type" value="Genomic_DNA"/>
</dbReference>
<evidence type="ECO:0000313" key="2">
    <source>
        <dbReference type="Proteomes" id="UP000002881"/>
    </source>
</evidence>
<name>I2F5K6_9BACT</name>
<dbReference type="KEGG" id="mpg:Theba_1533"/>
<dbReference type="GeneID" id="87107332"/>
<proteinExistence type="predicted"/>
<gene>
    <name evidence="1" type="ORF">Theba_1533</name>
</gene>
<accession>I2F5K6</accession>
<dbReference type="InterPro" id="IPR027268">
    <property type="entry name" value="Peptidase_M4/M1_CTD_sf"/>
</dbReference>
<dbReference type="STRING" id="660470.Theba_1533"/>
<protein>
    <submittedName>
        <fullName evidence="1">Uncharacterized protein</fullName>
    </submittedName>
</protein>
<reference evidence="1 2" key="1">
    <citation type="journal article" date="2012" name="Genome Biol. Evol.">
        <title>Genome Sequence of the Mesophilic Thermotogales Bacterium Mesotoga prima MesG1.Ag.4.2 Reveals the Largest Thermotogales Genome To Date.</title>
        <authorList>
            <person name="Zhaxybayeva O."/>
            <person name="Swithers K.S."/>
            <person name="Foght J."/>
            <person name="Green A.G."/>
            <person name="Bruce D."/>
            <person name="Detter C."/>
            <person name="Han S."/>
            <person name="Teshima H."/>
            <person name="Han J."/>
            <person name="Woyke T."/>
            <person name="Pitluck S."/>
            <person name="Nolan M."/>
            <person name="Ivanova N."/>
            <person name="Pati A."/>
            <person name="Land M.L."/>
            <person name="Dlutek M."/>
            <person name="Doolittle W.F."/>
            <person name="Noll K.M."/>
            <person name="Nesbo C.L."/>
        </authorList>
    </citation>
    <scope>NUCLEOTIDE SEQUENCE [LARGE SCALE GENOMIC DNA]</scope>
    <source>
        <strain evidence="2">mesG1.Ag.4.2</strain>
    </source>
</reference>
<dbReference type="AlphaFoldDB" id="I2F5K6"/>
<evidence type="ECO:0000313" key="1">
    <source>
        <dbReference type="EMBL" id="AFK07209.1"/>
    </source>
</evidence>
<dbReference type="Gene3D" id="1.10.390.10">
    <property type="entry name" value="Neutral Protease Domain 2"/>
    <property type="match status" value="1"/>
</dbReference>
<dbReference type="HOGENOM" id="CLU_344129_0_0_0"/>